<dbReference type="GO" id="GO:0006099">
    <property type="term" value="P:tricarboxylic acid cycle"/>
    <property type="evidence" value="ECO:0007669"/>
    <property type="project" value="UniProtKB-KW"/>
</dbReference>
<proteinExistence type="inferred from homology"/>
<evidence type="ECO:0000256" key="4">
    <source>
        <dbReference type="ARBA" id="ARBA00012792"/>
    </source>
</evidence>
<dbReference type="InterPro" id="IPR009051">
    <property type="entry name" value="Helical_ferredxn"/>
</dbReference>
<dbReference type="GO" id="GO:0051539">
    <property type="term" value="F:4 iron, 4 sulfur cluster binding"/>
    <property type="evidence" value="ECO:0007669"/>
    <property type="project" value="UniProtKB-KW"/>
</dbReference>
<organism evidence="15 16">
    <name type="scientific">Afipia felis</name>
    <name type="common">Cat scratch disease bacillus</name>
    <dbReference type="NCBI Taxonomy" id="1035"/>
    <lineage>
        <taxon>Bacteria</taxon>
        <taxon>Pseudomonadati</taxon>
        <taxon>Pseudomonadota</taxon>
        <taxon>Alphaproteobacteria</taxon>
        <taxon>Hyphomicrobiales</taxon>
        <taxon>Nitrobacteraceae</taxon>
        <taxon>Afipia</taxon>
    </lineage>
</organism>
<keyword evidence="12" id="KW-0003">3Fe-4S</keyword>
<gene>
    <name evidence="15" type="primary">frdB_2</name>
    <name evidence="15" type="ORF">BN961_02884</name>
</gene>
<keyword evidence="8" id="KW-0479">Metal-binding</keyword>
<dbReference type="AlphaFoldDB" id="A0A090N837"/>
<keyword evidence="6" id="KW-0816">Tricarboxylic acid cycle</keyword>
<evidence type="ECO:0000259" key="14">
    <source>
        <dbReference type="PROSITE" id="PS51379"/>
    </source>
</evidence>
<dbReference type="GO" id="GO:0051537">
    <property type="term" value="F:2 iron, 2 sulfur cluster binding"/>
    <property type="evidence" value="ECO:0007669"/>
    <property type="project" value="UniProtKB-KW"/>
</dbReference>
<dbReference type="InterPro" id="IPR004489">
    <property type="entry name" value="Succ_DH/fum_Rdtase_Fe-S"/>
</dbReference>
<dbReference type="NCBIfam" id="TIGR00384">
    <property type="entry name" value="dhsB"/>
    <property type="match status" value="1"/>
</dbReference>
<name>A0A090N837_AFIFE</name>
<evidence type="ECO:0000256" key="7">
    <source>
        <dbReference type="ARBA" id="ARBA00022714"/>
    </source>
</evidence>
<keyword evidence="9" id="KW-0560">Oxidoreductase</keyword>
<evidence type="ECO:0000256" key="3">
    <source>
        <dbReference type="ARBA" id="ARBA00009433"/>
    </source>
</evidence>
<dbReference type="InterPro" id="IPR036010">
    <property type="entry name" value="2Fe-2S_ferredoxin-like_sf"/>
</dbReference>
<accession>A0A090N837</accession>
<feature type="domain" description="4Fe-4S ferredoxin-type" evidence="14">
    <location>
        <begin position="215"/>
        <end position="246"/>
    </location>
</feature>
<evidence type="ECO:0000256" key="12">
    <source>
        <dbReference type="ARBA" id="ARBA00023291"/>
    </source>
</evidence>
<dbReference type="PANTHER" id="PTHR11921:SF29">
    <property type="entry name" value="SUCCINATE DEHYDROGENASE [UBIQUINONE] IRON-SULFUR SUBUNIT, MITOCHONDRIAL"/>
    <property type="match status" value="1"/>
</dbReference>
<dbReference type="SUPFAM" id="SSF54292">
    <property type="entry name" value="2Fe-2S ferredoxin-like"/>
    <property type="match status" value="1"/>
</dbReference>
<dbReference type="InterPro" id="IPR050573">
    <property type="entry name" value="SDH/FRD_Iron-Sulfur"/>
</dbReference>
<comment type="cofactor">
    <cofactor evidence="13">
        <name>[2Fe-2S] cluster</name>
        <dbReference type="ChEBI" id="CHEBI:190135"/>
    </cofactor>
</comment>
<dbReference type="GO" id="GO:0022904">
    <property type="term" value="P:respiratory electron transport chain"/>
    <property type="evidence" value="ECO:0007669"/>
    <property type="project" value="TreeGrafter"/>
</dbReference>
<evidence type="ECO:0000256" key="6">
    <source>
        <dbReference type="ARBA" id="ARBA00022532"/>
    </source>
</evidence>
<evidence type="ECO:0000256" key="11">
    <source>
        <dbReference type="ARBA" id="ARBA00023014"/>
    </source>
</evidence>
<dbReference type="PROSITE" id="PS51379">
    <property type="entry name" value="4FE4S_FER_2"/>
    <property type="match status" value="1"/>
</dbReference>
<dbReference type="RefSeq" id="WP_210165864.1">
    <property type="nucleotide sequence ID" value="NZ_CCAZ020000002.1"/>
</dbReference>
<protein>
    <recommendedName>
        <fullName evidence="4">succinate dehydrogenase</fullName>
        <ecNumber evidence="4">1.3.5.1</ecNumber>
    </recommendedName>
</protein>
<evidence type="ECO:0000313" key="16">
    <source>
        <dbReference type="Proteomes" id="UP000035762"/>
    </source>
</evidence>
<sequence>MNLQIDARSIGKVENSDGLLARNTRLNFGDPVHVRVRRFDAEHPEQSEFESFVVPYDTSMRVLDALNYIAENFATDLAYRWLCGTKMCGTCAVRMNGREVLACWESVEPEMTIEPLRNLPVIRDLVVDRSPYEARVAKFEPWLERPSDYAGFPEPLSHKDMKNASKALDCISCMSCFSACPVVGLGGLTNFAGPAPLVQLAQTALDTRNDPAKVARALEHAGIFNCVSCYKCEEACPAKIPIVTRIIEPLKAKTAALVPHAARHSLAFKTIIASRGRIDPSELVLRVQGPKVLLQIVRAWRLLVRGKINPWKTLFGKSPGAAKAASRILDQ</sequence>
<keyword evidence="11" id="KW-0411">Iron-sulfur</keyword>
<reference evidence="15 16" key="1">
    <citation type="journal article" date="2014" name="Genome Announc.">
        <title>Genome Sequence of Afipia felis Strain 76713, Isolated in Hospital Water Using an Amoeba Co-Culture Procedure.</title>
        <authorList>
            <person name="Benamar S."/>
            <person name="La Scola B."/>
            <person name="Croce O."/>
        </authorList>
    </citation>
    <scope>NUCLEOTIDE SEQUENCE [LARGE SCALE GENOMIC DNA]</scope>
    <source>
        <strain evidence="15 16">76713</strain>
    </source>
</reference>
<dbReference type="InterPro" id="IPR012675">
    <property type="entry name" value="Beta-grasp_dom_sf"/>
</dbReference>
<dbReference type="Gene3D" id="3.10.20.30">
    <property type="match status" value="1"/>
</dbReference>
<evidence type="ECO:0000256" key="9">
    <source>
        <dbReference type="ARBA" id="ARBA00023002"/>
    </source>
</evidence>
<dbReference type="EC" id="1.3.5.1" evidence="4"/>
<keyword evidence="16" id="KW-1185">Reference proteome</keyword>
<dbReference type="GO" id="GO:0009055">
    <property type="term" value="F:electron transfer activity"/>
    <property type="evidence" value="ECO:0007669"/>
    <property type="project" value="InterPro"/>
</dbReference>
<evidence type="ECO:0000256" key="5">
    <source>
        <dbReference type="ARBA" id="ARBA00022485"/>
    </source>
</evidence>
<dbReference type="InterPro" id="IPR025192">
    <property type="entry name" value="Succ_DH/fum_Rdtase_N"/>
</dbReference>
<dbReference type="EMBL" id="CCAZ020000002">
    <property type="protein sequence ID" value="CEG09458.1"/>
    <property type="molecule type" value="Genomic_DNA"/>
</dbReference>
<comment type="cofactor">
    <cofactor evidence="2">
        <name>[4Fe-4S] cluster</name>
        <dbReference type="ChEBI" id="CHEBI:49883"/>
    </cofactor>
</comment>
<evidence type="ECO:0000256" key="2">
    <source>
        <dbReference type="ARBA" id="ARBA00001966"/>
    </source>
</evidence>
<dbReference type="STRING" id="1035.BN961_02884"/>
<dbReference type="PROSITE" id="PS00198">
    <property type="entry name" value="4FE4S_FER_1"/>
    <property type="match status" value="1"/>
</dbReference>
<evidence type="ECO:0000256" key="13">
    <source>
        <dbReference type="ARBA" id="ARBA00034078"/>
    </source>
</evidence>
<comment type="cofactor">
    <cofactor evidence="1">
        <name>[3Fe-4S] cluster</name>
        <dbReference type="ChEBI" id="CHEBI:21137"/>
    </cofactor>
</comment>
<evidence type="ECO:0000256" key="8">
    <source>
        <dbReference type="ARBA" id="ARBA00022723"/>
    </source>
</evidence>
<dbReference type="GO" id="GO:0008177">
    <property type="term" value="F:succinate dehydrogenase (quinone) activity"/>
    <property type="evidence" value="ECO:0007669"/>
    <property type="project" value="UniProtKB-EC"/>
</dbReference>
<comment type="caution">
    <text evidence="15">The sequence shown here is derived from an EMBL/GenBank/DDBJ whole genome shotgun (WGS) entry which is preliminary data.</text>
</comment>
<keyword evidence="10" id="KW-0408">Iron</keyword>
<keyword evidence="5" id="KW-0004">4Fe-4S</keyword>
<dbReference type="GO" id="GO:0051538">
    <property type="term" value="F:3 iron, 4 sulfur cluster binding"/>
    <property type="evidence" value="ECO:0007669"/>
    <property type="project" value="UniProtKB-KW"/>
</dbReference>
<keyword evidence="7" id="KW-0001">2Fe-2S</keyword>
<dbReference type="InterPro" id="IPR017900">
    <property type="entry name" value="4Fe4S_Fe_S_CS"/>
</dbReference>
<dbReference type="Pfam" id="PF13183">
    <property type="entry name" value="Fer4_8"/>
    <property type="match status" value="1"/>
</dbReference>
<dbReference type="PANTHER" id="PTHR11921">
    <property type="entry name" value="SUCCINATE DEHYDROGENASE IRON-SULFUR PROTEIN"/>
    <property type="match status" value="1"/>
</dbReference>
<evidence type="ECO:0000313" key="15">
    <source>
        <dbReference type="EMBL" id="CEG09458.1"/>
    </source>
</evidence>
<evidence type="ECO:0000256" key="10">
    <source>
        <dbReference type="ARBA" id="ARBA00023004"/>
    </source>
</evidence>
<dbReference type="Proteomes" id="UP000035762">
    <property type="component" value="Unassembled WGS sequence"/>
</dbReference>
<dbReference type="SUPFAM" id="SSF46548">
    <property type="entry name" value="alpha-helical ferredoxin"/>
    <property type="match status" value="1"/>
</dbReference>
<evidence type="ECO:0000256" key="1">
    <source>
        <dbReference type="ARBA" id="ARBA00001927"/>
    </source>
</evidence>
<dbReference type="InterPro" id="IPR017896">
    <property type="entry name" value="4Fe4S_Fe-S-bd"/>
</dbReference>
<dbReference type="Gene3D" id="1.10.1060.10">
    <property type="entry name" value="Alpha-helical ferredoxin"/>
    <property type="match status" value="1"/>
</dbReference>
<comment type="similarity">
    <text evidence="3">Belongs to the succinate dehydrogenase/fumarate reductase iron-sulfur protein family.</text>
</comment>
<dbReference type="GO" id="GO:0046872">
    <property type="term" value="F:metal ion binding"/>
    <property type="evidence" value="ECO:0007669"/>
    <property type="project" value="UniProtKB-KW"/>
</dbReference>
<dbReference type="Pfam" id="PF13085">
    <property type="entry name" value="Fer2_3"/>
    <property type="match status" value="1"/>
</dbReference>